<dbReference type="Gene3D" id="1.10.357.40">
    <property type="entry name" value="YbiA-like"/>
    <property type="match status" value="1"/>
</dbReference>
<organism evidence="4 5">
    <name type="scientific">Chryseobacterium aquaticum</name>
    <dbReference type="NCBI Taxonomy" id="452084"/>
    <lineage>
        <taxon>Bacteria</taxon>
        <taxon>Pseudomonadati</taxon>
        <taxon>Bacteroidota</taxon>
        <taxon>Flavobacteriia</taxon>
        <taxon>Flavobacteriales</taxon>
        <taxon>Weeksellaceae</taxon>
        <taxon>Chryseobacterium group</taxon>
        <taxon>Chryseobacterium</taxon>
    </lineage>
</organism>
<dbReference type="Proteomes" id="UP000051682">
    <property type="component" value="Unassembled WGS sequence"/>
</dbReference>
<comment type="caution">
    <text evidence="4">The sequence shown here is derived from an EMBL/GenBank/DDBJ whole genome shotgun (WGS) entry which is preliminary data.</text>
</comment>
<proteinExistence type="predicted"/>
<evidence type="ECO:0000259" key="3">
    <source>
        <dbReference type="Pfam" id="PF08719"/>
    </source>
</evidence>
<dbReference type="OrthoDB" id="67297at2"/>
<evidence type="ECO:0000256" key="2">
    <source>
        <dbReference type="ARBA" id="ARBA00000751"/>
    </source>
</evidence>
<dbReference type="Pfam" id="PF08719">
    <property type="entry name" value="NADAR"/>
    <property type="match status" value="1"/>
</dbReference>
<evidence type="ECO:0000256" key="1">
    <source>
        <dbReference type="ARBA" id="ARBA00000022"/>
    </source>
</evidence>
<dbReference type="AlphaFoldDB" id="A0A0Q3HW12"/>
<name>A0A0Q3HW12_9FLAO</name>
<dbReference type="RefSeq" id="WP_056011312.1">
    <property type="nucleotide sequence ID" value="NZ_LLYZ01000002.1"/>
</dbReference>
<reference evidence="4 5" key="1">
    <citation type="submission" date="2015-10" db="EMBL/GenBank/DDBJ databases">
        <title>Chryseobacterium aquaticum genome.</title>
        <authorList>
            <person name="Newman J.D."/>
            <person name="Ferguson M.B."/>
            <person name="Miller J.R."/>
        </authorList>
    </citation>
    <scope>NUCLEOTIDE SEQUENCE [LARGE SCALE GENOMIC DNA]</scope>
    <source>
        <strain evidence="4 5">KCTC 12483</strain>
    </source>
</reference>
<dbReference type="NCBIfam" id="TIGR02464">
    <property type="entry name" value="ribofla_fusion"/>
    <property type="match status" value="1"/>
</dbReference>
<comment type="catalytic activity">
    <reaction evidence="1">
        <text>5-amino-6-(5-phospho-D-ribosylamino)uracil + H2O = 5,6-diaminouracil + D-ribose 5-phosphate</text>
        <dbReference type="Rhea" id="RHEA:55020"/>
        <dbReference type="ChEBI" id="CHEBI:15377"/>
        <dbReference type="ChEBI" id="CHEBI:46252"/>
        <dbReference type="ChEBI" id="CHEBI:58453"/>
        <dbReference type="ChEBI" id="CHEBI:78346"/>
    </reaction>
</comment>
<protein>
    <recommendedName>
        <fullName evidence="3">NADAR domain-containing protein</fullName>
    </recommendedName>
</protein>
<keyword evidence="5" id="KW-1185">Reference proteome</keyword>
<dbReference type="InterPro" id="IPR037238">
    <property type="entry name" value="YbiA-like_sf"/>
</dbReference>
<comment type="catalytic activity">
    <reaction evidence="2">
        <text>2,5-diamino-6-hydroxy-4-(5-phosphoribosylamino)-pyrimidine + H2O = 2,5,6-triamino-4-hydroxypyrimidine + D-ribose 5-phosphate</text>
        <dbReference type="Rhea" id="RHEA:23436"/>
        <dbReference type="ChEBI" id="CHEBI:15377"/>
        <dbReference type="ChEBI" id="CHEBI:58614"/>
        <dbReference type="ChEBI" id="CHEBI:78346"/>
        <dbReference type="ChEBI" id="CHEBI:137796"/>
    </reaction>
</comment>
<gene>
    <name evidence="4" type="ORF">AR438_02090</name>
</gene>
<dbReference type="InterPro" id="IPR012816">
    <property type="entry name" value="NADAR"/>
</dbReference>
<evidence type="ECO:0000313" key="5">
    <source>
        <dbReference type="Proteomes" id="UP000051682"/>
    </source>
</evidence>
<dbReference type="CDD" id="cd15457">
    <property type="entry name" value="NADAR"/>
    <property type="match status" value="1"/>
</dbReference>
<dbReference type="SUPFAM" id="SSF143990">
    <property type="entry name" value="YbiA-like"/>
    <property type="match status" value="1"/>
</dbReference>
<evidence type="ECO:0000313" key="4">
    <source>
        <dbReference type="EMBL" id="KQK27024.1"/>
    </source>
</evidence>
<dbReference type="STRING" id="452084.AR438_02090"/>
<sequence>MKYTLNNTIEKFHQKENPEFLFFWGHTVKDEITKACFSQWFPFEFQENGNIYKTAEHYMMAGKAKLFNDDEILEQILETETPNQAKSLGRKVRNFDPEIWNEHKYEIVKQGNLLKFSQNEEFKKFLLSTDNTILVEASPYDKIWGIGMLESDENIKNPLLWNGENLLGSALVDIRDELREQIITN</sequence>
<feature type="domain" description="NADAR" evidence="3">
    <location>
        <begin position="22"/>
        <end position="179"/>
    </location>
</feature>
<dbReference type="EMBL" id="LLYZ01000002">
    <property type="protein sequence ID" value="KQK27024.1"/>
    <property type="molecule type" value="Genomic_DNA"/>
</dbReference>
<accession>A0A0Q3HW12</accession>